<evidence type="ECO:0000313" key="2">
    <source>
        <dbReference type="Proteomes" id="UP000517753"/>
    </source>
</evidence>
<accession>A0A7Y9K1X1</accession>
<dbReference type="Proteomes" id="UP000517753">
    <property type="component" value="Unassembled WGS sequence"/>
</dbReference>
<name>A0A7Y9K1X1_9SPHN</name>
<proteinExistence type="predicted"/>
<dbReference type="EMBL" id="JACCBY010000002">
    <property type="protein sequence ID" value="NYD90362.1"/>
    <property type="molecule type" value="Genomic_DNA"/>
</dbReference>
<evidence type="ECO:0000313" key="1">
    <source>
        <dbReference type="EMBL" id="NYD90362.1"/>
    </source>
</evidence>
<keyword evidence="2" id="KW-1185">Reference proteome</keyword>
<protein>
    <submittedName>
        <fullName evidence="1">Uncharacterized protein</fullName>
    </submittedName>
</protein>
<sequence length="41" mass="4477">MAKSQHKSNKEARKPKAVKVKTIAANASTKDNPVAMVTIRK</sequence>
<comment type="caution">
    <text evidence="1">The sequence shown here is derived from an EMBL/GenBank/DDBJ whole genome shotgun (WGS) entry which is preliminary data.</text>
</comment>
<gene>
    <name evidence="1" type="ORF">HD841_002142</name>
</gene>
<dbReference type="RefSeq" id="WP_257015405.1">
    <property type="nucleotide sequence ID" value="NZ_JACCBY010000002.1"/>
</dbReference>
<dbReference type="AlphaFoldDB" id="A0A7Y9K1X1"/>
<organism evidence="1 2">
    <name type="scientific">Sphingomonas melonis</name>
    <dbReference type="NCBI Taxonomy" id="152682"/>
    <lineage>
        <taxon>Bacteria</taxon>
        <taxon>Pseudomonadati</taxon>
        <taxon>Pseudomonadota</taxon>
        <taxon>Alphaproteobacteria</taxon>
        <taxon>Sphingomonadales</taxon>
        <taxon>Sphingomonadaceae</taxon>
        <taxon>Sphingomonas</taxon>
    </lineage>
</organism>
<reference evidence="1 2" key="1">
    <citation type="submission" date="2020-08" db="EMBL/GenBank/DDBJ databases">
        <title>The Agave Microbiome: Exploring the role of microbial communities in plant adaptations to desert environments.</title>
        <authorList>
            <person name="Partida-Martinez L.P."/>
        </authorList>
    </citation>
    <scope>NUCLEOTIDE SEQUENCE [LARGE SCALE GENOMIC DNA]</scope>
    <source>
        <strain evidence="1 2">AS2.3</strain>
    </source>
</reference>